<proteinExistence type="predicted"/>
<sequence length="160" mass="17339">MSAVTAPAERRYRRVVRASAGYDLVVTAGFATPWSYALVHAALSGLGDRLGLGALPALEPAQLLYANLMGSIVVVWSVLRLRRPSRRYGGYDGVARVLFALWQGWALAHGFSSVLWPFLLVEVAFAIAQLVPRARWRVRPGAGRAGSAEPAEAPEQRVLS</sequence>
<accession>A0A810KZ41</accession>
<dbReference type="RefSeq" id="WP_051803086.1">
    <property type="nucleotide sequence ID" value="NZ_AP023354.1"/>
</dbReference>
<feature type="transmembrane region" description="Helical" evidence="1">
    <location>
        <begin position="63"/>
        <end position="81"/>
    </location>
</feature>
<protein>
    <submittedName>
        <fullName evidence="2">Uncharacterized protein</fullName>
    </submittedName>
</protein>
<evidence type="ECO:0000313" key="3">
    <source>
        <dbReference type="Proteomes" id="UP000680750"/>
    </source>
</evidence>
<dbReference type="Proteomes" id="UP000680750">
    <property type="component" value="Chromosome"/>
</dbReference>
<evidence type="ECO:0000313" key="2">
    <source>
        <dbReference type="EMBL" id="BCJ27576.1"/>
    </source>
</evidence>
<evidence type="ECO:0000256" key="1">
    <source>
        <dbReference type="SAM" id="Phobius"/>
    </source>
</evidence>
<dbReference type="OrthoDB" id="8926562at2"/>
<keyword evidence="1" id="KW-0472">Membrane</keyword>
<dbReference type="AlphaFoldDB" id="A0A810KZ41"/>
<keyword evidence="3" id="KW-1185">Reference proteome</keyword>
<organism evidence="2 3">
    <name type="scientific">Actinocatenispora sera</name>
    <dbReference type="NCBI Taxonomy" id="390989"/>
    <lineage>
        <taxon>Bacteria</taxon>
        <taxon>Bacillati</taxon>
        <taxon>Actinomycetota</taxon>
        <taxon>Actinomycetes</taxon>
        <taxon>Micromonosporales</taxon>
        <taxon>Micromonosporaceae</taxon>
        <taxon>Actinocatenispora</taxon>
    </lineage>
</organism>
<reference evidence="2" key="1">
    <citation type="submission" date="2020-08" db="EMBL/GenBank/DDBJ databases">
        <title>Whole genome shotgun sequence of Actinocatenispora sera NBRC 101916.</title>
        <authorList>
            <person name="Komaki H."/>
            <person name="Tamura T."/>
        </authorList>
    </citation>
    <scope>NUCLEOTIDE SEQUENCE</scope>
    <source>
        <strain evidence="2">NBRC 101916</strain>
    </source>
</reference>
<keyword evidence="1" id="KW-0812">Transmembrane</keyword>
<name>A0A810KZ41_9ACTN</name>
<keyword evidence="1" id="KW-1133">Transmembrane helix</keyword>
<dbReference type="EMBL" id="AP023354">
    <property type="protein sequence ID" value="BCJ27576.1"/>
    <property type="molecule type" value="Genomic_DNA"/>
</dbReference>
<gene>
    <name evidence="2" type="ORF">Asera_16840</name>
</gene>
<dbReference type="KEGG" id="aser:Asera_16840"/>
<feature type="transmembrane region" description="Helical" evidence="1">
    <location>
        <begin position="20"/>
        <end position="43"/>
    </location>
</feature>